<reference evidence="8 9" key="1">
    <citation type="journal article" date="2013" name="Int. J. Syst. Evol. Microbiol.">
        <title>Marinoscillum luteum sp. nov., isolated from marine sediment.</title>
        <authorList>
            <person name="Cha I.T."/>
            <person name="Park S.J."/>
            <person name="Kim S.J."/>
            <person name="Kim J.G."/>
            <person name="Jung M.Y."/>
            <person name="Shin K.S."/>
            <person name="Kwon K.K."/>
            <person name="Yang S.H."/>
            <person name="Seo Y.S."/>
            <person name="Rhee S.K."/>
        </authorList>
    </citation>
    <scope>NUCLEOTIDE SEQUENCE [LARGE SCALE GENOMIC DNA]</scope>
    <source>
        <strain evidence="8 9">KCTC 23939</strain>
    </source>
</reference>
<dbReference type="EMBL" id="JBIPKE010000016">
    <property type="protein sequence ID" value="MFH6983893.1"/>
    <property type="molecule type" value="Genomic_DNA"/>
</dbReference>
<accession>A0ABW7N8N7</accession>
<dbReference type="InterPro" id="IPR050226">
    <property type="entry name" value="NagZ_Beta-hexosaminidase"/>
</dbReference>
<evidence type="ECO:0000256" key="1">
    <source>
        <dbReference type="ARBA" id="ARBA00001231"/>
    </source>
</evidence>
<dbReference type="RefSeq" id="WP_395417407.1">
    <property type="nucleotide sequence ID" value="NZ_JBIPKE010000016.1"/>
</dbReference>
<keyword evidence="6" id="KW-0732">Signal</keyword>
<dbReference type="Pfam" id="PF00933">
    <property type="entry name" value="Glyco_hydro_3"/>
    <property type="match status" value="1"/>
</dbReference>
<dbReference type="EC" id="3.2.1.52" evidence="3"/>
<sequence length="371" mass="40812">MRKALIVGMLLFGASQNLSAQENLPVTDSLDLMIGQMILTGLGDFNRLDKGAPVFEAIRTGKVGGVILFEKNLNSINTEKNIQEILSYAQAQTEIPLLVSIDEEGGRVNRLKTKYGFPRTVTAQYLGNLDHPDSTSFYARQTASILYQLGINMNFAPSVDVNVNPSNPVIGKIGRSYSQDPAVVARHAQLVVEAHDLFGIATVLKHFPGHGSSRDDSHLGLADVSDTWRFEELLPYKALLDSGKVRAVMTAHIVNEVLDDRKLPATLSDKVISDVLRGFLEYEGVVISDDMQMRAISAQYGLEEAIKMAINAGVDILLFANNVPDYDLVTAEQIHAIIKKFVKNGDISEEQIAKSYKRIMILKAEMGLSKH</sequence>
<dbReference type="InterPro" id="IPR001764">
    <property type="entry name" value="Glyco_hydro_3_N"/>
</dbReference>
<comment type="catalytic activity">
    <reaction evidence="1">
        <text>Hydrolysis of terminal non-reducing N-acetyl-D-hexosamine residues in N-acetyl-beta-D-hexosaminides.</text>
        <dbReference type="EC" id="3.2.1.52"/>
    </reaction>
</comment>
<dbReference type="Gene3D" id="3.20.20.300">
    <property type="entry name" value="Glycoside hydrolase, family 3, N-terminal domain"/>
    <property type="match status" value="1"/>
</dbReference>
<dbReference type="PANTHER" id="PTHR30480:SF13">
    <property type="entry name" value="BETA-HEXOSAMINIDASE"/>
    <property type="match status" value="1"/>
</dbReference>
<feature type="domain" description="Glycoside hydrolase family 3 N-terminal" evidence="7">
    <location>
        <begin position="33"/>
        <end position="360"/>
    </location>
</feature>
<dbReference type="SUPFAM" id="SSF51445">
    <property type="entry name" value="(Trans)glycosidases"/>
    <property type="match status" value="1"/>
</dbReference>
<gene>
    <name evidence="8" type="ORF">ACHKAR_10595</name>
</gene>
<protein>
    <recommendedName>
        <fullName evidence="3">beta-N-acetylhexosaminidase</fullName>
        <ecNumber evidence="3">3.2.1.52</ecNumber>
    </recommendedName>
</protein>
<evidence type="ECO:0000256" key="2">
    <source>
        <dbReference type="ARBA" id="ARBA00005336"/>
    </source>
</evidence>
<name>A0ABW7N8N7_9BACT</name>
<evidence type="ECO:0000256" key="3">
    <source>
        <dbReference type="ARBA" id="ARBA00012663"/>
    </source>
</evidence>
<evidence type="ECO:0000313" key="8">
    <source>
        <dbReference type="EMBL" id="MFH6983893.1"/>
    </source>
</evidence>
<keyword evidence="5 8" id="KW-0326">Glycosidase</keyword>
<evidence type="ECO:0000256" key="6">
    <source>
        <dbReference type="SAM" id="SignalP"/>
    </source>
</evidence>
<dbReference type="PANTHER" id="PTHR30480">
    <property type="entry name" value="BETA-HEXOSAMINIDASE-RELATED"/>
    <property type="match status" value="1"/>
</dbReference>
<comment type="similarity">
    <text evidence="2">Belongs to the glycosyl hydrolase 3 family.</text>
</comment>
<dbReference type="InterPro" id="IPR017853">
    <property type="entry name" value="GH"/>
</dbReference>
<dbReference type="GO" id="GO:0016798">
    <property type="term" value="F:hydrolase activity, acting on glycosyl bonds"/>
    <property type="evidence" value="ECO:0007669"/>
    <property type="project" value="UniProtKB-KW"/>
</dbReference>
<dbReference type="InterPro" id="IPR036962">
    <property type="entry name" value="Glyco_hydro_3_N_sf"/>
</dbReference>
<evidence type="ECO:0000256" key="4">
    <source>
        <dbReference type="ARBA" id="ARBA00022801"/>
    </source>
</evidence>
<feature type="chain" id="PRO_5046559725" description="beta-N-acetylhexosaminidase" evidence="6">
    <location>
        <begin position="21"/>
        <end position="371"/>
    </location>
</feature>
<evidence type="ECO:0000259" key="7">
    <source>
        <dbReference type="Pfam" id="PF00933"/>
    </source>
</evidence>
<feature type="signal peptide" evidence="6">
    <location>
        <begin position="1"/>
        <end position="20"/>
    </location>
</feature>
<dbReference type="Proteomes" id="UP001610063">
    <property type="component" value="Unassembled WGS sequence"/>
</dbReference>
<keyword evidence="4 8" id="KW-0378">Hydrolase</keyword>
<comment type="caution">
    <text evidence="8">The sequence shown here is derived from an EMBL/GenBank/DDBJ whole genome shotgun (WGS) entry which is preliminary data.</text>
</comment>
<evidence type="ECO:0000256" key="5">
    <source>
        <dbReference type="ARBA" id="ARBA00023295"/>
    </source>
</evidence>
<evidence type="ECO:0000313" key="9">
    <source>
        <dbReference type="Proteomes" id="UP001610063"/>
    </source>
</evidence>
<keyword evidence="9" id="KW-1185">Reference proteome</keyword>
<proteinExistence type="inferred from homology"/>
<organism evidence="8 9">
    <name type="scientific">Marinoscillum luteum</name>
    <dbReference type="NCBI Taxonomy" id="861051"/>
    <lineage>
        <taxon>Bacteria</taxon>
        <taxon>Pseudomonadati</taxon>
        <taxon>Bacteroidota</taxon>
        <taxon>Cytophagia</taxon>
        <taxon>Cytophagales</taxon>
        <taxon>Reichenbachiellaceae</taxon>
        <taxon>Marinoscillum</taxon>
    </lineage>
</organism>